<dbReference type="Proteomes" id="UP000002939">
    <property type="component" value="Unassembled WGS sequence"/>
</dbReference>
<gene>
    <name evidence="1" type="ORF">HMPREF0446_01287</name>
</gene>
<evidence type="ECO:0000313" key="1">
    <source>
        <dbReference type="EMBL" id="EEW92806.1"/>
    </source>
</evidence>
<dbReference type="AlphaFoldDB" id="D0BMV2"/>
<proteinExistence type="predicted"/>
<name>D0BMV2_9LACT</name>
<reference evidence="1" key="1">
    <citation type="submission" date="2009-09" db="EMBL/GenBank/DDBJ databases">
        <authorList>
            <consortium name="The Broad Institute Genome Sequencing Platform"/>
            <person name="Ward D."/>
            <person name="Feldgarden M."/>
            <person name="Earl A."/>
            <person name="Young S.K."/>
            <person name="Zeng Q."/>
            <person name="Koehrsen M."/>
            <person name="Alvarado L."/>
            <person name="Berlin A."/>
            <person name="Bochicchio J."/>
            <person name="Borenstein D."/>
            <person name="Chapman S.B."/>
            <person name="Chen Z."/>
            <person name="Engels R."/>
            <person name="Freedman E."/>
            <person name="Gellesch M."/>
            <person name="Goldberg J."/>
            <person name="Griggs A."/>
            <person name="Gujja S."/>
            <person name="Heilman E."/>
            <person name="Heiman D."/>
            <person name="Hepburn T."/>
            <person name="Howarth C."/>
            <person name="Jen D."/>
            <person name="Larson L."/>
            <person name="Lewis B."/>
            <person name="Mehta T."/>
            <person name="Park D."/>
            <person name="Pearson M."/>
            <person name="Roberts A."/>
            <person name="Saif S."/>
            <person name="Shea T."/>
            <person name="Shenoy N."/>
            <person name="Sisk P."/>
            <person name="Stolte C."/>
            <person name="Sykes S."/>
            <person name="Thomson T."/>
            <person name="Walk T."/>
            <person name="White J."/>
            <person name="Yandava C."/>
            <person name="Sibley C.D."/>
            <person name="Field T.R."/>
            <person name="Grinwis M."/>
            <person name="Eshaghurshan C.S."/>
            <person name="Surette M.G."/>
            <person name="Haas B."/>
            <person name="Nusbaum C."/>
            <person name="Birren B."/>
        </authorList>
    </citation>
    <scope>NUCLEOTIDE SEQUENCE [LARGE SCALE GENOMIC DNA]</scope>
    <source>
        <strain evidence="1">ATCC 700633</strain>
    </source>
</reference>
<keyword evidence="2" id="KW-1185">Reference proteome</keyword>
<dbReference type="HOGENOM" id="CLU_2633114_0_0_9"/>
<dbReference type="RefSeq" id="WP_006703565.1">
    <property type="nucleotide sequence ID" value="NZ_KI391971.1"/>
</dbReference>
<sequence>MKKLSMIEKCKLIATVLKSDLTPEEKAEKLSILKDDYEFETFAKMTFHDLYIAILDHLGIEEYKGDNVRIKHIARVF</sequence>
<dbReference type="EMBL" id="ACRF02000005">
    <property type="protein sequence ID" value="EEW92806.1"/>
    <property type="molecule type" value="Genomic_DNA"/>
</dbReference>
<organism evidence="1 2">
    <name type="scientific">Granulicatella elegans ATCC 700633</name>
    <dbReference type="NCBI Taxonomy" id="626369"/>
    <lineage>
        <taxon>Bacteria</taxon>
        <taxon>Bacillati</taxon>
        <taxon>Bacillota</taxon>
        <taxon>Bacilli</taxon>
        <taxon>Lactobacillales</taxon>
        <taxon>Carnobacteriaceae</taxon>
        <taxon>Granulicatella</taxon>
    </lineage>
</organism>
<protein>
    <submittedName>
        <fullName evidence="1">Uncharacterized protein</fullName>
    </submittedName>
</protein>
<reference evidence="1" key="2">
    <citation type="submission" date="2011-10" db="EMBL/GenBank/DDBJ databases">
        <title>The Genome Sequence of Granulicatella elegans ATCC 700633.</title>
        <authorList>
            <consortium name="The Broad Institute Genome Sequencing Platform"/>
            <consortium name="The Broad Institute Genome Sequencing Center for Infectious Disease"/>
            <person name="Earl A."/>
            <person name="Ward D."/>
            <person name="Feldgarden M."/>
            <person name="Gevers D."/>
            <person name="Sibley C.D."/>
            <person name="Field T.R."/>
            <person name="Grinwis M."/>
            <person name="Eshaghurshan C.S."/>
            <person name="Surette M.G."/>
            <person name="Young S.K."/>
            <person name="Zeng Q."/>
            <person name="Gargeya S."/>
            <person name="Fitzgerald M."/>
            <person name="Haas B."/>
            <person name="Abouelleil A."/>
            <person name="Alvarado L."/>
            <person name="Arachchi H.M."/>
            <person name="Berlin A."/>
            <person name="Brown A."/>
            <person name="Chapman S.B."/>
            <person name="Chen Z."/>
            <person name="Dunbar C."/>
            <person name="Freedman E."/>
            <person name="Gearin G."/>
            <person name="Goldberg J."/>
            <person name="Griggs A."/>
            <person name="Gujja S."/>
            <person name="Heiman D."/>
            <person name="Howarth C."/>
            <person name="Larson L."/>
            <person name="Lui A."/>
            <person name="MacDonald P.J.P."/>
            <person name="Montmayeur A."/>
            <person name="Murphy C."/>
            <person name="Neiman D."/>
            <person name="Pearson M."/>
            <person name="Priest M."/>
            <person name="Roberts A."/>
            <person name="Saif S."/>
            <person name="Shea T."/>
            <person name="Shenoy N."/>
            <person name="Sisk P."/>
            <person name="Stolte C."/>
            <person name="Sykes S."/>
            <person name="Wortman J."/>
            <person name="Nusbaum C."/>
            <person name="Birren B."/>
        </authorList>
    </citation>
    <scope>NUCLEOTIDE SEQUENCE [LARGE SCALE GENOMIC DNA]</scope>
    <source>
        <strain evidence="1">ATCC 700633</strain>
    </source>
</reference>
<accession>D0BMV2</accession>
<evidence type="ECO:0000313" key="2">
    <source>
        <dbReference type="Proteomes" id="UP000002939"/>
    </source>
</evidence>
<comment type="caution">
    <text evidence="1">The sequence shown here is derived from an EMBL/GenBank/DDBJ whole genome shotgun (WGS) entry which is preliminary data.</text>
</comment>